<sequence length="222" mass="24865">MAGEGMPLKRTSLVDQLVSTIQHELITGQYPAGTAFVEEDVKTRYNVSRSTTREALVRLEEDGFLSRDPGTRTLRFRTLTEEEIRDVYYARRFYEGSGINHAKHATEGQLKEISDSATSLCEMLNHGNAYDVVEAEWRCHTAIVACIGSSLVTDQYKGLLRKLSLALAQIEDPREDMVSGQEHVNIAQLLVAKDYRQAKKALFAHLDAGERELFDCVRGQAG</sequence>
<gene>
    <name evidence="5" type="ORF">BPS1E_1153</name>
</gene>
<accession>A0A267WKU0</accession>
<evidence type="ECO:0000313" key="6">
    <source>
        <dbReference type="Proteomes" id="UP000216789"/>
    </source>
</evidence>
<dbReference type="InterPro" id="IPR011711">
    <property type="entry name" value="GntR_C"/>
</dbReference>
<protein>
    <submittedName>
        <fullName evidence="5">GntR family transcriptional regulator</fullName>
    </submittedName>
</protein>
<evidence type="ECO:0000313" key="5">
    <source>
        <dbReference type="EMBL" id="PAC73227.1"/>
    </source>
</evidence>
<dbReference type="Proteomes" id="UP000216789">
    <property type="component" value="Unassembled WGS sequence"/>
</dbReference>
<dbReference type="SUPFAM" id="SSF46785">
    <property type="entry name" value="Winged helix' DNA-binding domain"/>
    <property type="match status" value="1"/>
</dbReference>
<feature type="domain" description="HTH gntR-type" evidence="4">
    <location>
        <begin position="11"/>
        <end position="79"/>
    </location>
</feature>
<keyword evidence="2" id="KW-0238">DNA-binding</keyword>
<evidence type="ECO:0000256" key="1">
    <source>
        <dbReference type="ARBA" id="ARBA00023015"/>
    </source>
</evidence>
<dbReference type="Pfam" id="PF00392">
    <property type="entry name" value="GntR"/>
    <property type="match status" value="1"/>
</dbReference>
<dbReference type="Pfam" id="PF07729">
    <property type="entry name" value="FCD"/>
    <property type="match status" value="1"/>
</dbReference>
<evidence type="ECO:0000259" key="4">
    <source>
        <dbReference type="PROSITE" id="PS50949"/>
    </source>
</evidence>
<dbReference type="SUPFAM" id="SSF48008">
    <property type="entry name" value="GntR ligand-binding domain-like"/>
    <property type="match status" value="1"/>
</dbReference>
<reference evidence="5 6" key="1">
    <citation type="journal article" date="2017" name="ISME J.">
        <title>Unveiling bifidobacterial biogeography across the mammalian branch of the tree of life.</title>
        <authorList>
            <person name="Milani C."/>
            <person name="Mangifesta M."/>
            <person name="Mancabelli L."/>
            <person name="Lugli G.A."/>
            <person name="James K."/>
            <person name="Duranti S."/>
            <person name="Turroni F."/>
            <person name="Ferrario C."/>
            <person name="Ossiprandi M.C."/>
            <person name="van Sinderen D."/>
            <person name="Ventura M."/>
        </authorList>
    </citation>
    <scope>NUCLEOTIDE SEQUENCE [LARGE SCALE GENOMIC DNA]</scope>
    <source>
        <strain evidence="5 6">1E</strain>
    </source>
</reference>
<name>A0A267WKU0_BIFPS</name>
<dbReference type="InterPro" id="IPR000524">
    <property type="entry name" value="Tscrpt_reg_HTH_GntR"/>
</dbReference>
<dbReference type="Gene3D" id="1.10.10.10">
    <property type="entry name" value="Winged helix-like DNA-binding domain superfamily/Winged helix DNA-binding domain"/>
    <property type="match status" value="1"/>
</dbReference>
<dbReference type="SMART" id="SM00895">
    <property type="entry name" value="FCD"/>
    <property type="match status" value="1"/>
</dbReference>
<dbReference type="InterPro" id="IPR036390">
    <property type="entry name" value="WH_DNA-bd_sf"/>
</dbReference>
<dbReference type="AlphaFoldDB" id="A0A267WKU0"/>
<evidence type="ECO:0000256" key="2">
    <source>
        <dbReference type="ARBA" id="ARBA00023125"/>
    </source>
</evidence>
<keyword evidence="1" id="KW-0805">Transcription regulation</keyword>
<dbReference type="InterPro" id="IPR008920">
    <property type="entry name" value="TF_FadR/GntR_C"/>
</dbReference>
<comment type="caution">
    <text evidence="5">The sequence shown here is derived from an EMBL/GenBank/DDBJ whole genome shotgun (WGS) entry which is preliminary data.</text>
</comment>
<dbReference type="GO" id="GO:0003677">
    <property type="term" value="F:DNA binding"/>
    <property type="evidence" value="ECO:0007669"/>
    <property type="project" value="UniProtKB-KW"/>
</dbReference>
<dbReference type="PANTHER" id="PTHR43537">
    <property type="entry name" value="TRANSCRIPTIONAL REGULATOR, GNTR FAMILY"/>
    <property type="match status" value="1"/>
</dbReference>
<proteinExistence type="predicted"/>
<dbReference type="Gene3D" id="1.20.120.530">
    <property type="entry name" value="GntR ligand-binding domain-like"/>
    <property type="match status" value="1"/>
</dbReference>
<dbReference type="PANTHER" id="PTHR43537:SF5">
    <property type="entry name" value="UXU OPERON TRANSCRIPTIONAL REGULATOR"/>
    <property type="match status" value="1"/>
</dbReference>
<keyword evidence="3" id="KW-0804">Transcription</keyword>
<evidence type="ECO:0000256" key="3">
    <source>
        <dbReference type="ARBA" id="ARBA00023163"/>
    </source>
</evidence>
<dbReference type="PROSITE" id="PS50949">
    <property type="entry name" value="HTH_GNTR"/>
    <property type="match status" value="1"/>
</dbReference>
<dbReference type="InterPro" id="IPR036388">
    <property type="entry name" value="WH-like_DNA-bd_sf"/>
</dbReference>
<dbReference type="GO" id="GO:0003700">
    <property type="term" value="F:DNA-binding transcription factor activity"/>
    <property type="evidence" value="ECO:0007669"/>
    <property type="project" value="InterPro"/>
</dbReference>
<dbReference type="SMART" id="SM00345">
    <property type="entry name" value="HTH_GNTR"/>
    <property type="match status" value="1"/>
</dbReference>
<dbReference type="EMBL" id="MNLB01000006">
    <property type="protein sequence ID" value="PAC73227.1"/>
    <property type="molecule type" value="Genomic_DNA"/>
</dbReference>
<organism evidence="5 6">
    <name type="scientific">Bifidobacterium pseudocatenulatum</name>
    <dbReference type="NCBI Taxonomy" id="28026"/>
    <lineage>
        <taxon>Bacteria</taxon>
        <taxon>Bacillati</taxon>
        <taxon>Actinomycetota</taxon>
        <taxon>Actinomycetes</taxon>
        <taxon>Bifidobacteriales</taxon>
        <taxon>Bifidobacteriaceae</taxon>
        <taxon>Bifidobacterium</taxon>
    </lineage>
</organism>